<dbReference type="Proteomes" id="UP000636709">
    <property type="component" value="Unassembled WGS sequence"/>
</dbReference>
<dbReference type="InterPro" id="IPR009057">
    <property type="entry name" value="Homeodomain-like_sf"/>
</dbReference>
<dbReference type="FunFam" id="1.10.10.60:FF:000118">
    <property type="entry name" value="WUSCHEL-related homeobox 11"/>
    <property type="match status" value="1"/>
</dbReference>
<name>A0A835EX38_9POAL</name>
<evidence type="ECO:0000313" key="14">
    <source>
        <dbReference type="EMBL" id="KAF8716198.1"/>
    </source>
</evidence>
<feature type="region of interest" description="Disordered" evidence="12">
    <location>
        <begin position="154"/>
        <end position="181"/>
    </location>
</feature>
<proteinExistence type="inferred from homology"/>
<feature type="region of interest" description="Disordered" evidence="12">
    <location>
        <begin position="20"/>
        <end position="58"/>
    </location>
</feature>
<dbReference type="CDD" id="cd00086">
    <property type="entry name" value="homeodomain"/>
    <property type="match status" value="1"/>
</dbReference>
<keyword evidence="2" id="KW-0217">Developmental protein</keyword>
<sequence length="493" mass="51536">MASSNRHWPSMYRSTLACNFQQPQPDMNNGGGGGKSSLMSSRCEESGRNPEPRPRWNPRPEQIRILEGIFNSGMVNPPRDEIRRIRLQLQEHGPVADANVFYWFQNRKSRTKHKLRAAGQLQPSGRATLARAYAAPPPVAPAPVTPPRQQHLLVASSSPVAPTSSSSSSSDRSSGSSKSVRPPAVVALASSSPAAAATAMDLLSSTTPTAAPGLAAARQLYYHSQLMAPAATPELITSPAEPFILQWQQQGDHYLPATELGGVLGAHTHEPGVVMNPAVSVSPSVLLGLCNEALGHDDYCVDIGSSKQGIGHGQYWNNTATCGSDLSSDDKTDAVSAVIRDDEKARLGGLLHHYGFGATTATTTTAAAALQAAADASCSTAMLLPTNPAPSNVAAATSALLTDQLQGLLDGGLIGGTTPPPPTATVVAVARDAGVCAATAHFSVPAMRLDVKLAFGEAAVLVRHTGEPVLVDGCGVTVEPLQQDTLYYVLMVK</sequence>
<feature type="domain" description="Homeobox" evidence="13">
    <location>
        <begin position="49"/>
        <end position="114"/>
    </location>
</feature>
<evidence type="ECO:0000256" key="9">
    <source>
        <dbReference type="ARBA" id="ARBA00057592"/>
    </source>
</evidence>
<dbReference type="InterPro" id="IPR001356">
    <property type="entry name" value="HD"/>
</dbReference>
<evidence type="ECO:0000256" key="10">
    <source>
        <dbReference type="PROSITE-ProRule" id="PRU00108"/>
    </source>
</evidence>
<evidence type="ECO:0000313" key="15">
    <source>
        <dbReference type="Proteomes" id="UP000636709"/>
    </source>
</evidence>
<dbReference type="EMBL" id="JACEFO010001727">
    <property type="protein sequence ID" value="KAF8716198.1"/>
    <property type="molecule type" value="Genomic_DNA"/>
</dbReference>
<comment type="caution">
    <text evidence="14">The sequence shown here is derived from an EMBL/GenBank/DDBJ whole genome shotgun (WGS) entry which is preliminary data.</text>
</comment>
<dbReference type="AlphaFoldDB" id="A0A835EX38"/>
<keyword evidence="4 10" id="KW-0238">DNA-binding</keyword>
<feature type="compositionally biased region" description="Low complexity" evidence="12">
    <location>
        <begin position="156"/>
        <end position="181"/>
    </location>
</feature>
<dbReference type="PANTHER" id="PTHR47288:SF2">
    <property type="entry name" value="WUSCHEL-RELATED HOMEOBOX 12"/>
    <property type="match status" value="1"/>
</dbReference>
<keyword evidence="15" id="KW-1185">Reference proteome</keyword>
<dbReference type="GO" id="GO:0003677">
    <property type="term" value="F:DNA binding"/>
    <property type="evidence" value="ECO:0007669"/>
    <property type="project" value="UniProtKB-UniRule"/>
</dbReference>
<feature type="compositionally biased region" description="Basic and acidic residues" evidence="12">
    <location>
        <begin position="42"/>
        <end position="54"/>
    </location>
</feature>
<dbReference type="GO" id="GO:0005634">
    <property type="term" value="C:nucleus"/>
    <property type="evidence" value="ECO:0007669"/>
    <property type="project" value="UniProtKB-SubCell"/>
</dbReference>
<evidence type="ECO:0000256" key="6">
    <source>
        <dbReference type="ARBA" id="ARBA00023163"/>
    </source>
</evidence>
<keyword evidence="5 10" id="KW-0371">Homeobox</keyword>
<dbReference type="OrthoDB" id="1935198at2759"/>
<dbReference type="SUPFAM" id="SSF46689">
    <property type="entry name" value="Homeodomain-like"/>
    <property type="match status" value="1"/>
</dbReference>
<comment type="function">
    <text evidence="9">Probable transcription factor required to initiate organ founder cells in a lateral domain of shoot meristems. Involved in leaf formation.</text>
</comment>
<keyword evidence="6" id="KW-0804">Transcription</keyword>
<dbReference type="InterPro" id="IPR044557">
    <property type="entry name" value="WOX8/9-like"/>
</dbReference>
<evidence type="ECO:0000256" key="2">
    <source>
        <dbReference type="ARBA" id="ARBA00022473"/>
    </source>
</evidence>
<keyword evidence="3" id="KW-0805">Transcription regulation</keyword>
<evidence type="ECO:0000256" key="11">
    <source>
        <dbReference type="RuleBase" id="RU000682"/>
    </source>
</evidence>
<dbReference type="PANTHER" id="PTHR47288">
    <property type="entry name" value="WUSCHEL-RELATED HOMEOBOX 9"/>
    <property type="match status" value="1"/>
</dbReference>
<reference evidence="14" key="1">
    <citation type="submission" date="2020-07" db="EMBL/GenBank/DDBJ databases">
        <title>Genome sequence and genetic diversity analysis of an under-domesticated orphan crop, white fonio (Digitaria exilis).</title>
        <authorList>
            <person name="Bennetzen J.L."/>
            <person name="Chen S."/>
            <person name="Ma X."/>
            <person name="Wang X."/>
            <person name="Yssel A.E.J."/>
            <person name="Chaluvadi S.R."/>
            <person name="Johnson M."/>
            <person name="Gangashetty P."/>
            <person name="Hamidou F."/>
            <person name="Sanogo M.D."/>
            <person name="Zwaenepoel A."/>
            <person name="Wallace J."/>
            <person name="Van De Peer Y."/>
            <person name="Van Deynze A."/>
        </authorList>
    </citation>
    <scope>NUCLEOTIDE SEQUENCE</scope>
    <source>
        <tissue evidence="14">Leaves</tissue>
    </source>
</reference>
<protein>
    <recommendedName>
        <fullName evidence="13">Homeobox domain-containing protein</fullName>
    </recommendedName>
</protein>
<dbReference type="GO" id="GO:0050793">
    <property type="term" value="P:regulation of developmental process"/>
    <property type="evidence" value="ECO:0007669"/>
    <property type="project" value="InterPro"/>
</dbReference>
<dbReference type="PROSITE" id="PS50071">
    <property type="entry name" value="HOMEOBOX_2"/>
    <property type="match status" value="1"/>
</dbReference>
<comment type="subcellular location">
    <subcellularLocation>
        <location evidence="1 10 11">Nucleus</location>
    </subcellularLocation>
</comment>
<dbReference type="Pfam" id="PF00046">
    <property type="entry name" value="Homeodomain"/>
    <property type="match status" value="1"/>
</dbReference>
<dbReference type="SMART" id="SM00389">
    <property type="entry name" value="HOX"/>
    <property type="match status" value="1"/>
</dbReference>
<evidence type="ECO:0000256" key="7">
    <source>
        <dbReference type="ARBA" id="ARBA00023242"/>
    </source>
</evidence>
<evidence type="ECO:0000256" key="3">
    <source>
        <dbReference type="ARBA" id="ARBA00023015"/>
    </source>
</evidence>
<evidence type="ECO:0000256" key="12">
    <source>
        <dbReference type="SAM" id="MobiDB-lite"/>
    </source>
</evidence>
<dbReference type="GO" id="GO:0048731">
    <property type="term" value="P:system development"/>
    <property type="evidence" value="ECO:0007669"/>
    <property type="project" value="UniProtKB-ARBA"/>
</dbReference>
<organism evidence="14 15">
    <name type="scientific">Digitaria exilis</name>
    <dbReference type="NCBI Taxonomy" id="1010633"/>
    <lineage>
        <taxon>Eukaryota</taxon>
        <taxon>Viridiplantae</taxon>
        <taxon>Streptophyta</taxon>
        <taxon>Embryophyta</taxon>
        <taxon>Tracheophyta</taxon>
        <taxon>Spermatophyta</taxon>
        <taxon>Magnoliopsida</taxon>
        <taxon>Liliopsida</taxon>
        <taxon>Poales</taxon>
        <taxon>Poaceae</taxon>
        <taxon>PACMAD clade</taxon>
        <taxon>Panicoideae</taxon>
        <taxon>Panicodae</taxon>
        <taxon>Paniceae</taxon>
        <taxon>Anthephorinae</taxon>
        <taxon>Digitaria</taxon>
    </lineage>
</organism>
<evidence type="ECO:0000256" key="4">
    <source>
        <dbReference type="ARBA" id="ARBA00023125"/>
    </source>
</evidence>
<keyword evidence="7 10" id="KW-0539">Nucleus</keyword>
<comment type="similarity">
    <text evidence="8">Belongs to the WUS homeobox family.</text>
</comment>
<evidence type="ECO:0000259" key="13">
    <source>
        <dbReference type="PROSITE" id="PS50071"/>
    </source>
</evidence>
<evidence type="ECO:0000256" key="5">
    <source>
        <dbReference type="ARBA" id="ARBA00023155"/>
    </source>
</evidence>
<dbReference type="GO" id="GO:1905393">
    <property type="term" value="P:plant organ formation"/>
    <property type="evidence" value="ECO:0007669"/>
    <property type="project" value="UniProtKB-ARBA"/>
</dbReference>
<accession>A0A835EX38</accession>
<dbReference type="Gene3D" id="1.10.10.60">
    <property type="entry name" value="Homeodomain-like"/>
    <property type="match status" value="1"/>
</dbReference>
<evidence type="ECO:0000256" key="8">
    <source>
        <dbReference type="ARBA" id="ARBA00024040"/>
    </source>
</evidence>
<evidence type="ECO:0000256" key="1">
    <source>
        <dbReference type="ARBA" id="ARBA00004123"/>
    </source>
</evidence>
<dbReference type="GO" id="GO:0003700">
    <property type="term" value="F:DNA-binding transcription factor activity"/>
    <property type="evidence" value="ECO:0007669"/>
    <property type="project" value="InterPro"/>
</dbReference>
<feature type="DNA-binding region" description="Homeobox" evidence="10">
    <location>
        <begin position="51"/>
        <end position="115"/>
    </location>
</feature>
<gene>
    <name evidence="14" type="ORF">HU200_026475</name>
</gene>